<dbReference type="GO" id="GO:0008902">
    <property type="term" value="F:hydroxymethylpyrimidine kinase activity"/>
    <property type="evidence" value="ECO:0007669"/>
    <property type="project" value="UniProtKB-EC"/>
</dbReference>
<evidence type="ECO:0000259" key="3">
    <source>
        <dbReference type="Pfam" id="PF08543"/>
    </source>
</evidence>
<feature type="domain" description="Pyridoxamine kinase/Phosphomethylpyrimidine kinase" evidence="3">
    <location>
        <begin position="11"/>
        <end position="252"/>
    </location>
</feature>
<dbReference type="UniPathway" id="UPA00060">
    <property type="reaction ID" value="UER00138"/>
</dbReference>
<dbReference type="InterPro" id="IPR004399">
    <property type="entry name" value="HMP/HMP-P_kinase_dom"/>
</dbReference>
<dbReference type="PANTHER" id="PTHR20858:SF17">
    <property type="entry name" value="HYDROXYMETHYLPYRIMIDINE_PHOSPHOMETHYLPYRIMIDINE KINASE THI20-RELATED"/>
    <property type="match status" value="1"/>
</dbReference>
<dbReference type="InterPro" id="IPR029056">
    <property type="entry name" value="Ribokinase-like"/>
</dbReference>
<dbReference type="GO" id="GO:0005829">
    <property type="term" value="C:cytosol"/>
    <property type="evidence" value="ECO:0007669"/>
    <property type="project" value="TreeGrafter"/>
</dbReference>
<keyword evidence="4" id="KW-0418">Kinase</keyword>
<comment type="caution">
    <text evidence="4">The sequence shown here is derived from an EMBL/GenBank/DDBJ whole genome shotgun (WGS) entry which is preliminary data.</text>
</comment>
<keyword evidence="4" id="KW-0808">Transferase</keyword>
<dbReference type="PANTHER" id="PTHR20858">
    <property type="entry name" value="PHOSPHOMETHYLPYRIMIDINE KINASE"/>
    <property type="match status" value="1"/>
</dbReference>
<comment type="pathway">
    <text evidence="1">Cofactor biosynthesis; thiamine diphosphate biosynthesis.</text>
</comment>
<proteinExistence type="predicted"/>
<dbReference type="Pfam" id="PF08543">
    <property type="entry name" value="Phos_pyr_kin"/>
    <property type="match status" value="1"/>
</dbReference>
<dbReference type="Proteomes" id="UP000319296">
    <property type="component" value="Unassembled WGS sequence"/>
</dbReference>
<dbReference type="SUPFAM" id="SSF53613">
    <property type="entry name" value="Ribokinase-like"/>
    <property type="match status" value="1"/>
</dbReference>
<evidence type="ECO:0000256" key="2">
    <source>
        <dbReference type="ARBA" id="ARBA00012135"/>
    </source>
</evidence>
<gene>
    <name evidence="4" type="ORF">EVG15_09140</name>
</gene>
<dbReference type="AlphaFoldDB" id="A0A519BKL3"/>
<name>A0A519BKL3_9DELT</name>
<dbReference type="GO" id="GO:0009229">
    <property type="term" value="P:thiamine diphosphate biosynthetic process"/>
    <property type="evidence" value="ECO:0007669"/>
    <property type="project" value="UniProtKB-UniPathway"/>
</dbReference>
<dbReference type="CDD" id="cd01169">
    <property type="entry name" value="HMPP_kinase"/>
    <property type="match status" value="1"/>
</dbReference>
<dbReference type="GO" id="GO:0008972">
    <property type="term" value="F:phosphomethylpyrimidine kinase activity"/>
    <property type="evidence" value="ECO:0007669"/>
    <property type="project" value="InterPro"/>
</dbReference>
<evidence type="ECO:0000313" key="5">
    <source>
        <dbReference type="Proteomes" id="UP000319296"/>
    </source>
</evidence>
<dbReference type="EC" id="2.7.1.49" evidence="2"/>
<sequence length="271" mass="30080">MKKILSVAGYDGSSAAGITSDVKIFSKLGIMGLSAITVLTAQNPDDVYKIMPIPEDFFDYELKAIFDYFKIDSVKIGLIGSERQSVILADYIIKYNIKNVILDPVLISTSGIRLGNNIDINFLKPLLNTATAITPNISEAELISGYRIEDINSMKEAAITIKKKYNKIKNVIIKGSHLINTANTVSDEITDLFLNDNNEFIIYKKKRISLDKQIHGTGCTFSAMIAALLTKGINCKRALDETEIFVGKIIENYKIIPDNSKNKKIYITANI</sequence>
<dbReference type="EMBL" id="SGBB01000021">
    <property type="protein sequence ID" value="RZD17818.1"/>
    <property type="molecule type" value="Genomic_DNA"/>
</dbReference>
<reference evidence="4 5" key="1">
    <citation type="journal article" date="2019" name="ISME J.">
        <title>Insights into ecological role of a new deltaproteobacterial order Candidatus Acidulodesulfobacterales by metagenomics and metatranscriptomics.</title>
        <authorList>
            <person name="Tan S."/>
            <person name="Liu J."/>
            <person name="Fang Y."/>
            <person name="Hedlund B.P."/>
            <person name="Lian Z.H."/>
            <person name="Huang L.Y."/>
            <person name="Li J.T."/>
            <person name="Huang L.N."/>
            <person name="Li W.J."/>
            <person name="Jiang H.C."/>
            <person name="Dong H.L."/>
            <person name="Shu W.S."/>
        </authorList>
    </citation>
    <scope>NUCLEOTIDE SEQUENCE [LARGE SCALE GENOMIC DNA]</scope>
    <source>
        <strain evidence="4">AP1</strain>
    </source>
</reference>
<protein>
    <recommendedName>
        <fullName evidence="2">hydroxymethylpyrimidine kinase</fullName>
        <ecNumber evidence="2">2.7.1.49</ecNumber>
    </recommendedName>
</protein>
<evidence type="ECO:0000256" key="1">
    <source>
        <dbReference type="ARBA" id="ARBA00004948"/>
    </source>
</evidence>
<dbReference type="InterPro" id="IPR013749">
    <property type="entry name" value="PM/HMP-P_kinase-1"/>
</dbReference>
<dbReference type="Gene3D" id="3.40.1190.20">
    <property type="match status" value="1"/>
</dbReference>
<accession>A0A519BKL3</accession>
<dbReference type="GO" id="GO:0009228">
    <property type="term" value="P:thiamine biosynthetic process"/>
    <property type="evidence" value="ECO:0007669"/>
    <property type="project" value="InterPro"/>
</dbReference>
<evidence type="ECO:0000313" key="4">
    <source>
        <dbReference type="EMBL" id="RZD17818.1"/>
    </source>
</evidence>
<organism evidence="4 5">
    <name type="scientific">Candidatus Acididesulfobacter diazotrophicus</name>
    <dbReference type="NCBI Taxonomy" id="2597226"/>
    <lineage>
        <taxon>Bacteria</taxon>
        <taxon>Deltaproteobacteria</taxon>
        <taxon>Candidatus Acidulodesulfobacterales</taxon>
        <taxon>Candidatus Acididesulfobacter</taxon>
    </lineage>
</organism>